<dbReference type="Proteomes" id="UP000053144">
    <property type="component" value="Unassembled WGS sequence"/>
</dbReference>
<proteinExistence type="predicted"/>
<gene>
    <name evidence="1" type="ORF">LR48_Vigan358s000600</name>
</gene>
<sequence length="302" mass="32760">MTFLLPFVTKFNLCRVVVDVDDDDVGDILECDVVMACDMDVSITTVDDFETVEDEMMACRSMLALPVHGVFAEDNAAVCQLLSVCHPVQVVTPSVVDWVSGRVVVDVDDDDVGDILECDVVMACDMDVSITTVDDFETVEDEMMACRSMLALPVHGVFAEDNAAVCQLLSVCHPVQVVTPSVVDWVSGRVVVDVDDDDVGDILECDVVMACDMDVSITTVDDFETVEDEMMACRSMLALPVHGVFAEDNAAVCQLLSVCHPVQVVTPSVVDWVSGYMAANILFTIDICGLWLRGQGVGRVVQ</sequence>
<dbReference type="Gramene" id="KOM27028">
    <property type="protein sequence ID" value="KOM27028"/>
    <property type="gene ID" value="LR48_Vigan358s000600"/>
</dbReference>
<dbReference type="AlphaFoldDB" id="A0A0L9T8X8"/>
<organism evidence="1 2">
    <name type="scientific">Phaseolus angularis</name>
    <name type="common">Azuki bean</name>
    <name type="synonym">Vigna angularis</name>
    <dbReference type="NCBI Taxonomy" id="3914"/>
    <lineage>
        <taxon>Eukaryota</taxon>
        <taxon>Viridiplantae</taxon>
        <taxon>Streptophyta</taxon>
        <taxon>Embryophyta</taxon>
        <taxon>Tracheophyta</taxon>
        <taxon>Spermatophyta</taxon>
        <taxon>Magnoliopsida</taxon>
        <taxon>eudicotyledons</taxon>
        <taxon>Gunneridae</taxon>
        <taxon>Pentapetalae</taxon>
        <taxon>rosids</taxon>
        <taxon>fabids</taxon>
        <taxon>Fabales</taxon>
        <taxon>Fabaceae</taxon>
        <taxon>Papilionoideae</taxon>
        <taxon>50 kb inversion clade</taxon>
        <taxon>NPAAA clade</taxon>
        <taxon>indigoferoid/millettioid clade</taxon>
        <taxon>Phaseoleae</taxon>
        <taxon>Vigna</taxon>
    </lineage>
</organism>
<dbReference type="EMBL" id="KQ258360">
    <property type="protein sequence ID" value="KOM27028.1"/>
    <property type="molecule type" value="Genomic_DNA"/>
</dbReference>
<name>A0A0L9T8X8_PHAAN</name>
<protein>
    <submittedName>
        <fullName evidence="1">Uncharacterized protein</fullName>
    </submittedName>
</protein>
<accession>A0A0L9T8X8</accession>
<reference evidence="2" key="1">
    <citation type="journal article" date="2015" name="Proc. Natl. Acad. Sci. U.S.A.">
        <title>Genome sequencing of adzuki bean (Vigna angularis) provides insight into high starch and low fat accumulation and domestication.</title>
        <authorList>
            <person name="Yang K."/>
            <person name="Tian Z."/>
            <person name="Chen C."/>
            <person name="Luo L."/>
            <person name="Zhao B."/>
            <person name="Wang Z."/>
            <person name="Yu L."/>
            <person name="Li Y."/>
            <person name="Sun Y."/>
            <person name="Li W."/>
            <person name="Chen Y."/>
            <person name="Li Y."/>
            <person name="Zhang Y."/>
            <person name="Ai D."/>
            <person name="Zhao J."/>
            <person name="Shang C."/>
            <person name="Ma Y."/>
            <person name="Wu B."/>
            <person name="Wang M."/>
            <person name="Gao L."/>
            <person name="Sun D."/>
            <person name="Zhang P."/>
            <person name="Guo F."/>
            <person name="Wang W."/>
            <person name="Li Y."/>
            <person name="Wang J."/>
            <person name="Varshney R.K."/>
            <person name="Wang J."/>
            <person name="Ling H.Q."/>
            <person name="Wan P."/>
        </authorList>
    </citation>
    <scope>NUCLEOTIDE SEQUENCE</scope>
    <source>
        <strain evidence="2">cv. Jingnong 6</strain>
    </source>
</reference>
<evidence type="ECO:0000313" key="1">
    <source>
        <dbReference type="EMBL" id="KOM27028.1"/>
    </source>
</evidence>
<evidence type="ECO:0000313" key="2">
    <source>
        <dbReference type="Proteomes" id="UP000053144"/>
    </source>
</evidence>